<dbReference type="InterPro" id="IPR047817">
    <property type="entry name" value="ABC2_TM_bact-type"/>
</dbReference>
<dbReference type="Proteomes" id="UP000236047">
    <property type="component" value="Unassembled WGS sequence"/>
</dbReference>
<gene>
    <name evidence="8" type="ORF">AOB60_09585</name>
</gene>
<feature type="transmembrane region" description="Helical" evidence="6">
    <location>
        <begin position="113"/>
        <end position="139"/>
    </location>
</feature>
<name>A0A2N8PIY5_STRNR</name>
<dbReference type="GO" id="GO:0046677">
    <property type="term" value="P:response to antibiotic"/>
    <property type="evidence" value="ECO:0007669"/>
    <property type="project" value="UniProtKB-KW"/>
</dbReference>
<keyword evidence="6" id="KW-1003">Cell membrane</keyword>
<feature type="transmembrane region" description="Helical" evidence="6">
    <location>
        <begin position="151"/>
        <end position="175"/>
    </location>
</feature>
<dbReference type="EMBL" id="LJSN01000002">
    <property type="protein sequence ID" value="PNE40991.1"/>
    <property type="molecule type" value="Genomic_DNA"/>
</dbReference>
<organism evidence="8 9">
    <name type="scientific">Streptomyces noursei</name>
    <name type="common">Streptomyces albulus</name>
    <dbReference type="NCBI Taxonomy" id="1971"/>
    <lineage>
        <taxon>Bacteria</taxon>
        <taxon>Bacillati</taxon>
        <taxon>Actinomycetota</taxon>
        <taxon>Actinomycetes</taxon>
        <taxon>Kitasatosporales</taxon>
        <taxon>Streptomycetaceae</taxon>
        <taxon>Streptomyces</taxon>
    </lineage>
</organism>
<dbReference type="InterPro" id="IPR000412">
    <property type="entry name" value="ABC_2_transport"/>
</dbReference>
<sequence length="265" mass="28109">MSTPSYALRDSMTMLRRNLKHARRYPSMTISIVAMPILMMLLFVYVLGGALGSGIGLPNGADDRSGYINYLAPGIILMAATSGAVATAVSVCTDMTEGIINRFRTMPISRGSVLTGHVVGSVVQTMVSLTLVIAVALAIGFRPHATPLDWIAAIGLLALLTFALTWLAAAMGLVARTVESASNAPMPLTFLPFLGSAFVPPESMPAGIRWFAEYQPFTPINETVRGLLTGTPIGNSGLAALAWCVGLALAGYGWARIAFRRHAKR</sequence>
<protein>
    <recommendedName>
        <fullName evidence="6">Transport permease protein</fullName>
    </recommendedName>
</protein>
<dbReference type="Pfam" id="PF01061">
    <property type="entry name" value="ABC2_membrane"/>
    <property type="match status" value="1"/>
</dbReference>
<proteinExistence type="inferred from homology"/>
<dbReference type="PIRSF" id="PIRSF006648">
    <property type="entry name" value="DrrB"/>
    <property type="match status" value="1"/>
</dbReference>
<dbReference type="PANTHER" id="PTHR43229:SF2">
    <property type="entry name" value="NODULATION PROTEIN J"/>
    <property type="match status" value="1"/>
</dbReference>
<dbReference type="AlphaFoldDB" id="A0A2N8PIY5"/>
<feature type="domain" description="ABC transmembrane type-2" evidence="7">
    <location>
        <begin position="27"/>
        <end position="262"/>
    </location>
</feature>
<reference evidence="9" key="1">
    <citation type="submission" date="2015-09" db="EMBL/GenBank/DDBJ databases">
        <authorList>
            <person name="Graham D.E."/>
            <person name="Mahan K.M."/>
            <person name="Klingeman D.M."/>
            <person name="Fida T."/>
            <person name="Giannone R.J."/>
            <person name="Hettich R.L."/>
            <person name="Parry R.J."/>
            <person name="Spain J.C."/>
        </authorList>
    </citation>
    <scope>NUCLEOTIDE SEQUENCE [LARGE SCALE GENOMIC DNA]</scope>
    <source>
        <strain evidence="9">JCM 4701</strain>
    </source>
</reference>
<evidence type="ECO:0000313" key="8">
    <source>
        <dbReference type="EMBL" id="PNE40991.1"/>
    </source>
</evidence>
<feature type="transmembrane region" description="Helical" evidence="6">
    <location>
        <begin position="187"/>
        <end position="212"/>
    </location>
</feature>
<feature type="transmembrane region" description="Helical" evidence="6">
    <location>
        <begin position="25"/>
        <end position="47"/>
    </location>
</feature>
<comment type="caution">
    <text evidence="8">The sequence shown here is derived from an EMBL/GenBank/DDBJ whole genome shotgun (WGS) entry which is preliminary data.</text>
</comment>
<evidence type="ECO:0000259" key="7">
    <source>
        <dbReference type="PROSITE" id="PS51012"/>
    </source>
</evidence>
<keyword evidence="3 6" id="KW-1133">Transmembrane helix</keyword>
<evidence type="ECO:0000256" key="5">
    <source>
        <dbReference type="ARBA" id="ARBA00023251"/>
    </source>
</evidence>
<keyword evidence="4 6" id="KW-0472">Membrane</keyword>
<dbReference type="InterPro" id="IPR051784">
    <property type="entry name" value="Nod_factor_ABC_transporter"/>
</dbReference>
<evidence type="ECO:0000256" key="6">
    <source>
        <dbReference type="RuleBase" id="RU361157"/>
    </source>
</evidence>
<accession>A0A2N8PIY5</accession>
<dbReference type="PANTHER" id="PTHR43229">
    <property type="entry name" value="NODULATION PROTEIN J"/>
    <property type="match status" value="1"/>
</dbReference>
<evidence type="ECO:0000256" key="2">
    <source>
        <dbReference type="ARBA" id="ARBA00022692"/>
    </source>
</evidence>
<dbReference type="GO" id="GO:0140359">
    <property type="term" value="F:ABC-type transporter activity"/>
    <property type="evidence" value="ECO:0007669"/>
    <property type="project" value="InterPro"/>
</dbReference>
<evidence type="ECO:0000256" key="4">
    <source>
        <dbReference type="ARBA" id="ARBA00023136"/>
    </source>
</evidence>
<keyword evidence="6" id="KW-0813">Transport</keyword>
<dbReference type="GO" id="GO:0043190">
    <property type="term" value="C:ATP-binding cassette (ABC) transporter complex"/>
    <property type="evidence" value="ECO:0007669"/>
    <property type="project" value="InterPro"/>
</dbReference>
<evidence type="ECO:0000256" key="1">
    <source>
        <dbReference type="ARBA" id="ARBA00004141"/>
    </source>
</evidence>
<comment type="similarity">
    <text evidence="6">Belongs to the ABC-2 integral membrane protein family.</text>
</comment>
<evidence type="ECO:0000313" key="9">
    <source>
        <dbReference type="Proteomes" id="UP000236047"/>
    </source>
</evidence>
<feature type="transmembrane region" description="Helical" evidence="6">
    <location>
        <begin position="67"/>
        <end position="92"/>
    </location>
</feature>
<keyword evidence="5" id="KW-0046">Antibiotic resistance</keyword>
<evidence type="ECO:0000256" key="3">
    <source>
        <dbReference type="ARBA" id="ARBA00022989"/>
    </source>
</evidence>
<dbReference type="PROSITE" id="PS51012">
    <property type="entry name" value="ABC_TM2"/>
    <property type="match status" value="1"/>
</dbReference>
<keyword evidence="9" id="KW-1185">Reference proteome</keyword>
<dbReference type="InterPro" id="IPR013525">
    <property type="entry name" value="ABC2_TM"/>
</dbReference>
<keyword evidence="2 6" id="KW-0812">Transmembrane</keyword>
<dbReference type="RefSeq" id="WP_073448100.1">
    <property type="nucleotide sequence ID" value="NZ_LJSN01000002.1"/>
</dbReference>
<comment type="subcellular location">
    <subcellularLocation>
        <location evidence="6">Cell membrane</location>
        <topology evidence="6">Multi-pass membrane protein</topology>
    </subcellularLocation>
    <subcellularLocation>
        <location evidence="1">Membrane</location>
        <topology evidence="1">Multi-pass membrane protein</topology>
    </subcellularLocation>
</comment>
<feature type="transmembrane region" description="Helical" evidence="6">
    <location>
        <begin position="232"/>
        <end position="255"/>
    </location>
</feature>